<evidence type="ECO:0000313" key="3">
    <source>
        <dbReference type="Proteomes" id="UP001140560"/>
    </source>
</evidence>
<evidence type="ECO:0000256" key="1">
    <source>
        <dbReference type="SAM" id="MobiDB-lite"/>
    </source>
</evidence>
<sequence length="445" mass="49715">MTKTAKHGMQKRKNKALPKAKNQIAWAFQHSDNVVVNRISQRAMVTEAFYERFLSYFTSEGEGKDIQNRLTWLHRLPLISTDGTDDALVLALQATASAYCAVDSSNPALTRHAWNLYGDALRIHGRTVARSTSKHQVTLHMVSTSVLFSFFEAMQATNANAYRSHIFGAAKMLEVTGPGQCTQGILCQIFYHLRTQMAFVHLTGNGNETPVEVRKILHGTLEYTRLPMFQRLMSHIATLAEMYVEMRDGVINGTLHRPLNLGTYMAVKGEVEALWHEYTASANERNEQLKWEDPSSGAPMYRDAFTALTIAYFESARVLLAIVAPQLAASFVDLNDHYAAIMATAQYLQIHDIGCAYMRMATPLLLVALHSPKREQRRAAIYCFECWAGGSMRGISTLALQSIYRQRASKIPVDVRSAIADTPSTVSSDDSSRYSDTRTIETASD</sequence>
<dbReference type="InterPro" id="IPR053178">
    <property type="entry name" value="Osmoadaptation_assoc"/>
</dbReference>
<feature type="region of interest" description="Disordered" evidence="1">
    <location>
        <begin position="422"/>
        <end position="445"/>
    </location>
</feature>
<proteinExistence type="predicted"/>
<name>A0A9W8YGF9_9PLEO</name>
<dbReference type="Proteomes" id="UP001140560">
    <property type="component" value="Unassembled WGS sequence"/>
</dbReference>
<feature type="compositionally biased region" description="Basic and acidic residues" evidence="1">
    <location>
        <begin position="430"/>
        <end position="439"/>
    </location>
</feature>
<dbReference type="PANTHER" id="PTHR38111:SF11">
    <property type="entry name" value="TRANSCRIPTION FACTOR DOMAIN-CONTAINING PROTEIN-RELATED"/>
    <property type="match status" value="1"/>
</dbReference>
<protein>
    <submittedName>
        <fullName evidence="2">Uncharacterized protein</fullName>
    </submittedName>
</protein>
<dbReference type="EMBL" id="JAPEUY010000003">
    <property type="protein sequence ID" value="KAJ4374807.1"/>
    <property type="molecule type" value="Genomic_DNA"/>
</dbReference>
<keyword evidence="3" id="KW-1185">Reference proteome</keyword>
<dbReference type="AlphaFoldDB" id="A0A9W8YGF9"/>
<comment type="caution">
    <text evidence="2">The sequence shown here is derived from an EMBL/GenBank/DDBJ whole genome shotgun (WGS) entry which is preliminary data.</text>
</comment>
<gene>
    <name evidence="2" type="ORF">N0V83_001884</name>
</gene>
<organism evidence="2 3">
    <name type="scientific">Neocucurbitaria cava</name>
    <dbReference type="NCBI Taxonomy" id="798079"/>
    <lineage>
        <taxon>Eukaryota</taxon>
        <taxon>Fungi</taxon>
        <taxon>Dikarya</taxon>
        <taxon>Ascomycota</taxon>
        <taxon>Pezizomycotina</taxon>
        <taxon>Dothideomycetes</taxon>
        <taxon>Pleosporomycetidae</taxon>
        <taxon>Pleosporales</taxon>
        <taxon>Pleosporineae</taxon>
        <taxon>Cucurbitariaceae</taxon>
        <taxon>Neocucurbitaria</taxon>
    </lineage>
</organism>
<reference evidence="2" key="1">
    <citation type="submission" date="2022-10" db="EMBL/GenBank/DDBJ databases">
        <title>Tapping the CABI collections for fungal endophytes: first genome assemblies for Collariella, Neodidymelliopsis, Ascochyta clinopodiicola, Didymella pomorum, Didymosphaeria variabile, Neocosmospora piperis and Neocucurbitaria cava.</title>
        <authorList>
            <person name="Hill R."/>
        </authorList>
    </citation>
    <scope>NUCLEOTIDE SEQUENCE</scope>
    <source>
        <strain evidence="2">IMI 356814</strain>
    </source>
</reference>
<dbReference type="PANTHER" id="PTHR38111">
    <property type="entry name" value="ZN(2)-C6 FUNGAL-TYPE DOMAIN-CONTAINING PROTEIN-RELATED"/>
    <property type="match status" value="1"/>
</dbReference>
<dbReference type="OrthoDB" id="3525185at2759"/>
<evidence type="ECO:0000313" key="2">
    <source>
        <dbReference type="EMBL" id="KAJ4374807.1"/>
    </source>
</evidence>
<accession>A0A9W8YGF9</accession>